<organism evidence="2 3">
    <name type="scientific">Cryptotermes secundus</name>
    <dbReference type="NCBI Taxonomy" id="105785"/>
    <lineage>
        <taxon>Eukaryota</taxon>
        <taxon>Metazoa</taxon>
        <taxon>Ecdysozoa</taxon>
        <taxon>Arthropoda</taxon>
        <taxon>Hexapoda</taxon>
        <taxon>Insecta</taxon>
        <taxon>Pterygota</taxon>
        <taxon>Neoptera</taxon>
        <taxon>Polyneoptera</taxon>
        <taxon>Dictyoptera</taxon>
        <taxon>Blattodea</taxon>
        <taxon>Blattoidea</taxon>
        <taxon>Termitoidae</taxon>
        <taxon>Kalotermitidae</taxon>
        <taxon>Cryptotermitinae</taxon>
        <taxon>Cryptotermes</taxon>
    </lineage>
</organism>
<comment type="caution">
    <text evidence="2">The sequence shown here is derived from an EMBL/GenBank/DDBJ whole genome shotgun (WGS) entry which is preliminary data.</text>
</comment>
<dbReference type="AlphaFoldDB" id="A0A2J7QAA5"/>
<dbReference type="PANTHER" id="PTHR20905:SF1">
    <property type="entry name" value="AT07410P-RELATED"/>
    <property type="match status" value="1"/>
</dbReference>
<dbReference type="SUPFAM" id="SSF55729">
    <property type="entry name" value="Acyl-CoA N-acyltransferases (Nat)"/>
    <property type="match status" value="1"/>
</dbReference>
<evidence type="ECO:0000259" key="1">
    <source>
        <dbReference type="Pfam" id="PF00583"/>
    </source>
</evidence>
<dbReference type="PANTHER" id="PTHR20905">
    <property type="entry name" value="N-ACETYLTRANSFERASE-RELATED"/>
    <property type="match status" value="1"/>
</dbReference>
<name>A0A2J7QAA5_9NEOP</name>
<keyword evidence="3" id="KW-1185">Reference proteome</keyword>
<evidence type="ECO:0000313" key="3">
    <source>
        <dbReference type="Proteomes" id="UP000235965"/>
    </source>
</evidence>
<dbReference type="InterPro" id="IPR000182">
    <property type="entry name" value="GNAT_dom"/>
</dbReference>
<dbReference type="STRING" id="105785.A0A2J7QAA5"/>
<dbReference type="EMBL" id="NEVH01016331">
    <property type="protein sequence ID" value="PNF25513.1"/>
    <property type="molecule type" value="Genomic_DNA"/>
</dbReference>
<dbReference type="OrthoDB" id="2115692at2759"/>
<dbReference type="InParanoid" id="A0A2J7QAA5"/>
<dbReference type="InterPro" id="IPR016181">
    <property type="entry name" value="Acyl_CoA_acyltransferase"/>
</dbReference>
<proteinExistence type="predicted"/>
<dbReference type="Gene3D" id="3.40.630.30">
    <property type="match status" value="1"/>
</dbReference>
<dbReference type="Proteomes" id="UP000235965">
    <property type="component" value="Unassembled WGS sequence"/>
</dbReference>
<gene>
    <name evidence="2" type="ORF">B7P43_G05183</name>
</gene>
<protein>
    <recommendedName>
        <fullName evidence="1">N-acetyltransferase domain-containing protein</fullName>
    </recommendedName>
</protein>
<evidence type="ECO:0000313" key="2">
    <source>
        <dbReference type="EMBL" id="PNF25513.1"/>
    </source>
</evidence>
<feature type="domain" description="N-acetyltransferase" evidence="1">
    <location>
        <begin position="213"/>
        <end position="258"/>
    </location>
</feature>
<sequence length="321" mass="35318">MVDKVALGQVFSEYFRFPCQYSFHQLLHNHPHLSSGAGTIGQKWPQYKGLSPTTLAIKKTTLARRSRYVQQNLTTSLVMGAEVRNANSKSGAMSVHLVPESRYCDVLNHITPIFLRDEPLSQCFPPCTTGQRERDFREYADMQLRSGLCVMALEGSSVVGACLNRPLTRDQVMGCSLPSSVGPAEDPLIANVVRMLITVHRQLDLFEALGVDTIFEVGLVSVEPTHTGRGLAVQLIRASLEAAAQRGFRAAKADCTSSTSARICERAGMATVHKLLYDEYKLDNKVVFKDTATRGPALTVMAAALQDTEPYVLPFQIKSKV</sequence>
<dbReference type="GO" id="GO:0008080">
    <property type="term" value="F:N-acetyltransferase activity"/>
    <property type="evidence" value="ECO:0007669"/>
    <property type="project" value="TreeGrafter"/>
</dbReference>
<dbReference type="Pfam" id="PF00583">
    <property type="entry name" value="Acetyltransf_1"/>
    <property type="match status" value="1"/>
</dbReference>
<reference evidence="2 3" key="1">
    <citation type="submission" date="2017-12" db="EMBL/GenBank/DDBJ databases">
        <title>Hemimetabolous genomes reveal molecular basis of termite eusociality.</title>
        <authorList>
            <person name="Harrison M.C."/>
            <person name="Jongepier E."/>
            <person name="Robertson H.M."/>
            <person name="Arning N."/>
            <person name="Bitard-Feildel T."/>
            <person name="Chao H."/>
            <person name="Childers C.P."/>
            <person name="Dinh H."/>
            <person name="Doddapaneni H."/>
            <person name="Dugan S."/>
            <person name="Gowin J."/>
            <person name="Greiner C."/>
            <person name="Han Y."/>
            <person name="Hu H."/>
            <person name="Hughes D.S.T."/>
            <person name="Huylmans A.-K."/>
            <person name="Kemena C."/>
            <person name="Kremer L.P.M."/>
            <person name="Lee S.L."/>
            <person name="Lopez-Ezquerra A."/>
            <person name="Mallet L."/>
            <person name="Monroy-Kuhn J.M."/>
            <person name="Moser A."/>
            <person name="Murali S.C."/>
            <person name="Muzny D.M."/>
            <person name="Otani S."/>
            <person name="Piulachs M.-D."/>
            <person name="Poelchau M."/>
            <person name="Qu J."/>
            <person name="Schaub F."/>
            <person name="Wada-Katsumata A."/>
            <person name="Worley K.C."/>
            <person name="Xie Q."/>
            <person name="Ylla G."/>
            <person name="Poulsen M."/>
            <person name="Gibbs R.A."/>
            <person name="Schal C."/>
            <person name="Richards S."/>
            <person name="Belles X."/>
            <person name="Korb J."/>
            <person name="Bornberg-Bauer E."/>
        </authorList>
    </citation>
    <scope>NUCLEOTIDE SEQUENCE [LARGE SCALE GENOMIC DNA]</scope>
    <source>
        <tissue evidence="2">Whole body</tissue>
    </source>
</reference>
<dbReference type="CDD" id="cd04301">
    <property type="entry name" value="NAT_SF"/>
    <property type="match status" value="1"/>
</dbReference>
<accession>A0A2J7QAA5</accession>